<evidence type="ECO:0000256" key="1">
    <source>
        <dbReference type="SAM" id="SignalP"/>
    </source>
</evidence>
<dbReference type="EMBL" id="RRCF01000004">
    <property type="protein sequence ID" value="RRJ19798.1"/>
    <property type="molecule type" value="Genomic_DNA"/>
</dbReference>
<organism evidence="2 3">
    <name type="scientific">Rheinheimera mesophila</name>
    <dbReference type="NCBI Taxonomy" id="1547515"/>
    <lineage>
        <taxon>Bacteria</taxon>
        <taxon>Pseudomonadati</taxon>
        <taxon>Pseudomonadota</taxon>
        <taxon>Gammaproteobacteria</taxon>
        <taxon>Chromatiales</taxon>
        <taxon>Chromatiaceae</taxon>
        <taxon>Rheinheimera</taxon>
    </lineage>
</organism>
<evidence type="ECO:0000313" key="3">
    <source>
        <dbReference type="Proteomes" id="UP000276260"/>
    </source>
</evidence>
<protein>
    <submittedName>
        <fullName evidence="2">Uncharacterized protein</fullName>
    </submittedName>
</protein>
<comment type="caution">
    <text evidence="2">The sequence shown here is derived from an EMBL/GenBank/DDBJ whole genome shotgun (WGS) entry which is preliminary data.</text>
</comment>
<dbReference type="OrthoDB" id="5772508at2"/>
<dbReference type="AlphaFoldDB" id="A0A3P3QF94"/>
<name>A0A3P3QF94_9GAMM</name>
<reference evidence="2 3" key="1">
    <citation type="submission" date="2018-11" db="EMBL/GenBank/DDBJ databases">
        <title>Draft genome analysis of Rheinheimera mesophila isolated from an industrial waste site.</title>
        <authorList>
            <person name="Yu Q."/>
            <person name="Qi Y."/>
            <person name="Zhang H."/>
            <person name="Lu Y."/>
            <person name="Pu J."/>
        </authorList>
    </citation>
    <scope>NUCLEOTIDE SEQUENCE [LARGE SCALE GENOMIC DNA]</scope>
    <source>
        <strain evidence="2 3">IITR13</strain>
    </source>
</reference>
<gene>
    <name evidence="2" type="ORF">EIK76_15320</name>
</gene>
<feature type="chain" id="PRO_5018628827" evidence="1">
    <location>
        <begin position="25"/>
        <end position="112"/>
    </location>
</feature>
<evidence type="ECO:0000313" key="2">
    <source>
        <dbReference type="EMBL" id="RRJ19798.1"/>
    </source>
</evidence>
<sequence length="112" mass="12158">MKPLSFIALFFYLSSLFPSVQSLAADQWLASPQSSPTHSVAQLTSVTSSPVKHLMLSDDDDQGLAQLYSHVIGPALSQSYSALTTAYYPQRAVAFLARAPPVVLNKLTIFAR</sequence>
<dbReference type="RefSeq" id="WP_046520761.1">
    <property type="nucleotide sequence ID" value="NZ_LAVS01000086.1"/>
</dbReference>
<keyword evidence="1" id="KW-0732">Signal</keyword>
<accession>A0A3P3QF94</accession>
<dbReference type="Proteomes" id="UP000276260">
    <property type="component" value="Unassembled WGS sequence"/>
</dbReference>
<feature type="signal peptide" evidence="1">
    <location>
        <begin position="1"/>
        <end position="24"/>
    </location>
</feature>
<proteinExistence type="predicted"/>
<keyword evidence="3" id="KW-1185">Reference proteome</keyword>